<dbReference type="EMBL" id="AP022620">
    <property type="protein sequence ID" value="BBZ74717.1"/>
    <property type="molecule type" value="Genomic_DNA"/>
</dbReference>
<reference evidence="3 4" key="1">
    <citation type="journal article" date="2019" name="Emerg. Microbes Infect.">
        <title>Comprehensive subspecies identification of 175 nontuberculous mycobacteria species based on 7547 genomic profiles.</title>
        <authorList>
            <person name="Matsumoto Y."/>
            <person name="Kinjo T."/>
            <person name="Motooka D."/>
            <person name="Nabeya D."/>
            <person name="Jung N."/>
            <person name="Uechi K."/>
            <person name="Horii T."/>
            <person name="Iida T."/>
            <person name="Fujita J."/>
            <person name="Nakamura S."/>
        </authorList>
    </citation>
    <scope>NUCLEOTIDE SEQUENCE [LARGE SCALE GENOMIC DNA]</scope>
    <source>
        <strain evidence="3 4">JCM 30275</strain>
    </source>
</reference>
<dbReference type="PANTHER" id="PTHR34406">
    <property type="entry name" value="PROTEIN YCEI"/>
    <property type="match status" value="1"/>
</dbReference>
<keyword evidence="4" id="KW-1185">Reference proteome</keyword>
<dbReference type="SMART" id="SM00867">
    <property type="entry name" value="YceI"/>
    <property type="match status" value="1"/>
</dbReference>
<dbReference type="Gene3D" id="2.40.128.110">
    <property type="entry name" value="Lipid/polyisoprenoid-binding, YceI-like"/>
    <property type="match status" value="1"/>
</dbReference>
<evidence type="ECO:0000313" key="3">
    <source>
        <dbReference type="EMBL" id="BBZ74717.1"/>
    </source>
</evidence>
<gene>
    <name evidence="3" type="ORF">MANY_00540</name>
</gene>
<dbReference type="InterPro" id="IPR007372">
    <property type="entry name" value="Lipid/polyisoprenoid-bd_YceI"/>
</dbReference>
<comment type="similarity">
    <text evidence="1">Belongs to the UPF0312 family.</text>
</comment>
<dbReference type="SUPFAM" id="SSF101874">
    <property type="entry name" value="YceI-like"/>
    <property type="match status" value="1"/>
</dbReference>
<dbReference type="KEGG" id="many:MANY_00540"/>
<dbReference type="InterPro" id="IPR036761">
    <property type="entry name" value="TTHA0802/YceI-like_sf"/>
</dbReference>
<evidence type="ECO:0000313" key="4">
    <source>
        <dbReference type="Proteomes" id="UP000467249"/>
    </source>
</evidence>
<evidence type="ECO:0000259" key="2">
    <source>
        <dbReference type="SMART" id="SM00867"/>
    </source>
</evidence>
<dbReference type="Pfam" id="PF04264">
    <property type="entry name" value="YceI"/>
    <property type="match status" value="1"/>
</dbReference>
<name>A0A6N4W3Q1_9MYCO</name>
<protein>
    <recommendedName>
        <fullName evidence="2">Lipid/polyisoprenoid-binding YceI-like domain-containing protein</fullName>
    </recommendedName>
</protein>
<organism evidence="3 4">
    <name type="scientific">Mycolicibacterium anyangense</name>
    <dbReference type="NCBI Taxonomy" id="1431246"/>
    <lineage>
        <taxon>Bacteria</taxon>
        <taxon>Bacillati</taxon>
        <taxon>Actinomycetota</taxon>
        <taxon>Actinomycetes</taxon>
        <taxon>Mycobacteriales</taxon>
        <taxon>Mycobacteriaceae</taxon>
        <taxon>Mycolicibacterium</taxon>
    </lineage>
</organism>
<dbReference type="PANTHER" id="PTHR34406:SF1">
    <property type="entry name" value="PROTEIN YCEI"/>
    <property type="match status" value="1"/>
</dbReference>
<dbReference type="RefSeq" id="WP_163802274.1">
    <property type="nucleotide sequence ID" value="NZ_AP022620.1"/>
</dbReference>
<dbReference type="Proteomes" id="UP000467249">
    <property type="component" value="Chromosome"/>
</dbReference>
<sequence>MTVLQSLTETPGIWTLDPARSTLRFSNKTFWGLVNVKGEFTDVSGQGEIAPNGAVSGHLEVPVASLRTGIGKRDHHLRSADFFDADAHPTLRVVVTGAEPTDTDAVDLRAEITVRGTTAPLPLTATLDRVGDDAVRVTAQTTVDRTRFGVGGTQLGMLPVTTTLTADLVFTQ</sequence>
<feature type="domain" description="Lipid/polyisoprenoid-binding YceI-like" evidence="2">
    <location>
        <begin position="13"/>
        <end position="171"/>
    </location>
</feature>
<accession>A0A6N4W3Q1</accession>
<dbReference type="AlphaFoldDB" id="A0A6N4W3Q1"/>
<proteinExistence type="inferred from homology"/>
<evidence type="ECO:0000256" key="1">
    <source>
        <dbReference type="ARBA" id="ARBA00008812"/>
    </source>
</evidence>